<feature type="region of interest" description="Disordered" evidence="1">
    <location>
        <begin position="42"/>
        <end position="77"/>
    </location>
</feature>
<protein>
    <submittedName>
        <fullName evidence="2">Uncharacterized protein</fullName>
    </submittedName>
</protein>
<feature type="compositionally biased region" description="Low complexity" evidence="1">
    <location>
        <begin position="56"/>
        <end position="66"/>
    </location>
</feature>
<dbReference type="EMBL" id="JARBDR010000713">
    <property type="protein sequence ID" value="KAJ8307796.1"/>
    <property type="molecule type" value="Genomic_DNA"/>
</dbReference>
<evidence type="ECO:0000313" key="2">
    <source>
        <dbReference type="EMBL" id="KAJ8307796.1"/>
    </source>
</evidence>
<reference evidence="2 3" key="1">
    <citation type="submission" date="2022-12" db="EMBL/GenBank/DDBJ databases">
        <title>Chromosome-level genome of Tegillarca granosa.</title>
        <authorList>
            <person name="Kim J."/>
        </authorList>
    </citation>
    <scope>NUCLEOTIDE SEQUENCE [LARGE SCALE GENOMIC DNA]</scope>
    <source>
        <strain evidence="2">Teg-2019</strain>
        <tissue evidence="2">Adductor muscle</tissue>
    </source>
</reference>
<sequence>MKAGKDFYLNLNRKISIDKELASGEYFLKSSHKKARIEAEEKKLKEEKRKEKRSQSFVPPKESSVVPKKKLKTSDDSKVNVEELKKKIKKAQ</sequence>
<comment type="caution">
    <text evidence="2">The sequence shown here is derived from an EMBL/GenBank/DDBJ whole genome shotgun (WGS) entry which is preliminary data.</text>
</comment>
<name>A0ABQ9EV20_TEGGR</name>
<organism evidence="2 3">
    <name type="scientific">Tegillarca granosa</name>
    <name type="common">Malaysian cockle</name>
    <name type="synonym">Anadara granosa</name>
    <dbReference type="NCBI Taxonomy" id="220873"/>
    <lineage>
        <taxon>Eukaryota</taxon>
        <taxon>Metazoa</taxon>
        <taxon>Spiralia</taxon>
        <taxon>Lophotrochozoa</taxon>
        <taxon>Mollusca</taxon>
        <taxon>Bivalvia</taxon>
        <taxon>Autobranchia</taxon>
        <taxon>Pteriomorphia</taxon>
        <taxon>Arcoida</taxon>
        <taxon>Arcoidea</taxon>
        <taxon>Arcidae</taxon>
        <taxon>Tegillarca</taxon>
    </lineage>
</organism>
<evidence type="ECO:0000313" key="3">
    <source>
        <dbReference type="Proteomes" id="UP001217089"/>
    </source>
</evidence>
<evidence type="ECO:0000256" key="1">
    <source>
        <dbReference type="SAM" id="MobiDB-lite"/>
    </source>
</evidence>
<dbReference type="Proteomes" id="UP001217089">
    <property type="component" value="Unassembled WGS sequence"/>
</dbReference>
<keyword evidence="3" id="KW-1185">Reference proteome</keyword>
<accession>A0ABQ9EV20</accession>
<proteinExistence type="predicted"/>
<gene>
    <name evidence="2" type="ORF">KUTeg_014652</name>
</gene>
<feature type="non-terminal residue" evidence="2">
    <location>
        <position position="92"/>
    </location>
</feature>